<evidence type="ECO:0000313" key="2">
    <source>
        <dbReference type="EMBL" id="MFB9056218.1"/>
    </source>
</evidence>
<dbReference type="PANTHER" id="PTHR11735:SF11">
    <property type="entry name" value="TRNA THREONYLCARBAMOYLADENOSINE BIOSYNTHESIS PROTEIN TSAB"/>
    <property type="match status" value="1"/>
</dbReference>
<evidence type="ECO:0000313" key="3">
    <source>
        <dbReference type="Proteomes" id="UP001589585"/>
    </source>
</evidence>
<keyword evidence="3" id="KW-1185">Reference proteome</keyword>
<organism evidence="2 3">
    <name type="scientific">Mariniflexile ostreae</name>
    <dbReference type="NCBI Taxonomy" id="1520892"/>
    <lineage>
        <taxon>Bacteria</taxon>
        <taxon>Pseudomonadati</taxon>
        <taxon>Bacteroidota</taxon>
        <taxon>Flavobacteriia</taxon>
        <taxon>Flavobacteriales</taxon>
        <taxon>Flavobacteriaceae</taxon>
        <taxon>Mariniflexile</taxon>
    </lineage>
</organism>
<accession>A0ABV5F9V0</accession>
<keyword evidence="2" id="KW-0808">Transferase</keyword>
<dbReference type="InterPro" id="IPR022496">
    <property type="entry name" value="T6A_TsaB"/>
</dbReference>
<evidence type="ECO:0000259" key="1">
    <source>
        <dbReference type="Pfam" id="PF00814"/>
    </source>
</evidence>
<feature type="domain" description="Gcp-like" evidence="1">
    <location>
        <begin position="37"/>
        <end position="139"/>
    </location>
</feature>
<dbReference type="EC" id="2.3.1.234" evidence="2"/>
<keyword evidence="2" id="KW-0012">Acyltransferase</keyword>
<dbReference type="CDD" id="cd24032">
    <property type="entry name" value="ASKHA_NBD_TsaB"/>
    <property type="match status" value="1"/>
</dbReference>
<sequence>MSIFILNIETATTNCSVSLSKDGETIVLKEDNAKNYSHAEKLHVYIDEVLKASLIKASDLSAIAVSKGPGSYTGLRIGVSAAKGLCFALDKPLIAISTLEALAHQVACCDGVIVALLDARRMEVYSAVFDANYSPIRGTEAQVLDSHSFSEYLERGPVYFIGDGVEKTKILIQHPNAIFLEGKLPSANEMGVLAQSKYKISDIEDVAYFEPYYLKDFVALKPKPKL</sequence>
<dbReference type="Pfam" id="PF00814">
    <property type="entry name" value="TsaD"/>
    <property type="match status" value="1"/>
</dbReference>
<gene>
    <name evidence="2" type="primary">tsaB</name>
    <name evidence="2" type="ORF">ACFFU9_05625</name>
</gene>
<dbReference type="EMBL" id="JBHMFC010000016">
    <property type="protein sequence ID" value="MFB9056218.1"/>
    <property type="molecule type" value="Genomic_DNA"/>
</dbReference>
<dbReference type="InterPro" id="IPR000905">
    <property type="entry name" value="Gcp-like_dom"/>
</dbReference>
<dbReference type="Gene3D" id="3.30.420.40">
    <property type="match status" value="2"/>
</dbReference>
<dbReference type="PANTHER" id="PTHR11735">
    <property type="entry name" value="TRNA N6-ADENOSINE THREONYLCARBAMOYLTRANSFERASE"/>
    <property type="match status" value="1"/>
</dbReference>
<reference evidence="2 3" key="1">
    <citation type="submission" date="2024-09" db="EMBL/GenBank/DDBJ databases">
        <authorList>
            <person name="Sun Q."/>
            <person name="Mori K."/>
        </authorList>
    </citation>
    <scope>NUCLEOTIDE SEQUENCE [LARGE SCALE GENOMIC DNA]</scope>
    <source>
        <strain evidence="2 3">CECT 8622</strain>
    </source>
</reference>
<dbReference type="Proteomes" id="UP001589585">
    <property type="component" value="Unassembled WGS sequence"/>
</dbReference>
<protein>
    <submittedName>
        <fullName evidence="2">tRNA (Adenosine(37)-N6)-threonylcarbamoyltransferase complex dimerization subunit type 1 TsaB</fullName>
        <ecNumber evidence="2">2.3.1.234</ecNumber>
    </submittedName>
</protein>
<dbReference type="SUPFAM" id="SSF53067">
    <property type="entry name" value="Actin-like ATPase domain"/>
    <property type="match status" value="2"/>
</dbReference>
<dbReference type="RefSeq" id="WP_379860417.1">
    <property type="nucleotide sequence ID" value="NZ_JBHMFC010000016.1"/>
</dbReference>
<proteinExistence type="predicted"/>
<dbReference type="NCBIfam" id="TIGR03725">
    <property type="entry name" value="T6A_YeaZ"/>
    <property type="match status" value="1"/>
</dbReference>
<name>A0ABV5F9V0_9FLAO</name>
<dbReference type="GO" id="GO:0061711">
    <property type="term" value="F:tRNA N(6)-L-threonylcarbamoyladenine synthase activity"/>
    <property type="evidence" value="ECO:0007669"/>
    <property type="project" value="UniProtKB-EC"/>
</dbReference>
<comment type="caution">
    <text evidence="2">The sequence shown here is derived from an EMBL/GenBank/DDBJ whole genome shotgun (WGS) entry which is preliminary data.</text>
</comment>
<dbReference type="InterPro" id="IPR043129">
    <property type="entry name" value="ATPase_NBD"/>
</dbReference>